<comment type="catalytic activity">
    <reaction evidence="14">
        <text>L-threonyl-[protein] + ATP = O-phospho-L-threonyl-[protein] + ADP + H(+)</text>
        <dbReference type="Rhea" id="RHEA:46608"/>
        <dbReference type="Rhea" id="RHEA-COMP:11060"/>
        <dbReference type="Rhea" id="RHEA-COMP:11605"/>
        <dbReference type="ChEBI" id="CHEBI:15378"/>
        <dbReference type="ChEBI" id="CHEBI:30013"/>
        <dbReference type="ChEBI" id="CHEBI:30616"/>
        <dbReference type="ChEBI" id="CHEBI:61977"/>
        <dbReference type="ChEBI" id="CHEBI:456216"/>
    </reaction>
</comment>
<keyword evidence="18" id="KW-1185">Reference proteome</keyword>
<dbReference type="PROSITE" id="PS50011">
    <property type="entry name" value="PROTEIN_KINASE_DOM"/>
    <property type="match status" value="1"/>
</dbReference>
<organism evidence="17 18">
    <name type="scientific">Arachis hypogaea</name>
    <name type="common">Peanut</name>
    <dbReference type="NCBI Taxonomy" id="3818"/>
    <lineage>
        <taxon>Eukaryota</taxon>
        <taxon>Viridiplantae</taxon>
        <taxon>Streptophyta</taxon>
        <taxon>Embryophyta</taxon>
        <taxon>Tracheophyta</taxon>
        <taxon>Spermatophyta</taxon>
        <taxon>Magnoliopsida</taxon>
        <taxon>eudicotyledons</taxon>
        <taxon>Gunneridae</taxon>
        <taxon>Pentapetalae</taxon>
        <taxon>rosids</taxon>
        <taxon>fabids</taxon>
        <taxon>Fabales</taxon>
        <taxon>Fabaceae</taxon>
        <taxon>Papilionoideae</taxon>
        <taxon>50 kb inversion clade</taxon>
        <taxon>dalbergioids sensu lato</taxon>
        <taxon>Dalbergieae</taxon>
        <taxon>Pterocarpus clade</taxon>
        <taxon>Arachis</taxon>
    </lineage>
</organism>
<evidence type="ECO:0000256" key="10">
    <source>
        <dbReference type="ARBA" id="ARBA00023136"/>
    </source>
</evidence>
<dbReference type="AlphaFoldDB" id="A0A444WPM4"/>
<accession>A0A444WPM4</accession>
<dbReference type="InterPro" id="IPR011009">
    <property type="entry name" value="Kinase-like_dom_sf"/>
</dbReference>
<dbReference type="Proteomes" id="UP000289738">
    <property type="component" value="Unassembled WGS sequence"/>
</dbReference>
<feature type="transmembrane region" description="Helical" evidence="15">
    <location>
        <begin position="23"/>
        <end position="42"/>
    </location>
</feature>
<dbReference type="SUPFAM" id="SSF56112">
    <property type="entry name" value="Protein kinase-like (PK-like)"/>
    <property type="match status" value="1"/>
</dbReference>
<keyword evidence="2" id="KW-0723">Serine/threonine-protein kinase</keyword>
<evidence type="ECO:0000313" key="17">
    <source>
        <dbReference type="EMBL" id="RYQ79188.1"/>
    </source>
</evidence>
<protein>
    <recommendedName>
        <fullName evidence="16">Protein kinase domain-containing protein</fullName>
    </recommendedName>
</protein>
<evidence type="ECO:0000256" key="14">
    <source>
        <dbReference type="ARBA" id="ARBA00047951"/>
    </source>
</evidence>
<evidence type="ECO:0000256" key="3">
    <source>
        <dbReference type="ARBA" id="ARBA00022679"/>
    </source>
</evidence>
<evidence type="ECO:0000256" key="12">
    <source>
        <dbReference type="ARBA" id="ARBA00023180"/>
    </source>
</evidence>
<keyword evidence="10 15" id="KW-0472">Membrane</keyword>
<keyword evidence="8" id="KW-0067">ATP-binding</keyword>
<comment type="caution">
    <text evidence="17">The sequence shown here is derived from an EMBL/GenBank/DDBJ whole genome shotgun (WGS) entry which is preliminary data.</text>
</comment>
<dbReference type="PANTHER" id="PTHR27005">
    <property type="entry name" value="WALL-ASSOCIATED RECEPTOR KINASE-LIKE 21"/>
    <property type="match status" value="1"/>
</dbReference>
<evidence type="ECO:0000256" key="7">
    <source>
        <dbReference type="ARBA" id="ARBA00022777"/>
    </source>
</evidence>
<dbReference type="InterPro" id="IPR045274">
    <property type="entry name" value="WAK-like"/>
</dbReference>
<feature type="domain" description="Protein kinase" evidence="16">
    <location>
        <begin position="392"/>
        <end position="663"/>
    </location>
</feature>
<dbReference type="GO" id="GO:0005524">
    <property type="term" value="F:ATP binding"/>
    <property type="evidence" value="ECO:0007669"/>
    <property type="project" value="UniProtKB-KW"/>
</dbReference>
<keyword evidence="12" id="KW-0325">Glycoprotein</keyword>
<dbReference type="InterPro" id="IPR001245">
    <property type="entry name" value="Ser-Thr/Tyr_kinase_cat_dom"/>
</dbReference>
<evidence type="ECO:0000256" key="9">
    <source>
        <dbReference type="ARBA" id="ARBA00022989"/>
    </source>
</evidence>
<gene>
    <name evidence="17" type="ORF">Ahy_Scaffold6g107895</name>
</gene>
<keyword evidence="6" id="KW-0547">Nucleotide-binding</keyword>
<dbReference type="InterPro" id="IPR008271">
    <property type="entry name" value="Ser/Thr_kinase_AS"/>
</dbReference>
<dbReference type="GO" id="GO:0030247">
    <property type="term" value="F:polysaccharide binding"/>
    <property type="evidence" value="ECO:0007669"/>
    <property type="project" value="InterPro"/>
</dbReference>
<dbReference type="Pfam" id="PF13947">
    <property type="entry name" value="GUB_WAK_bind"/>
    <property type="match status" value="1"/>
</dbReference>
<dbReference type="PROSITE" id="PS00108">
    <property type="entry name" value="PROTEIN_KINASE_ST"/>
    <property type="match status" value="1"/>
</dbReference>
<evidence type="ECO:0000313" key="18">
    <source>
        <dbReference type="Proteomes" id="UP000289738"/>
    </source>
</evidence>
<dbReference type="PANTHER" id="PTHR27005:SF526">
    <property type="entry name" value="WALL ASSOCIATED KINASE-LIKE PROTEIN"/>
    <property type="match status" value="1"/>
</dbReference>
<evidence type="ECO:0000259" key="16">
    <source>
        <dbReference type="PROSITE" id="PS50011"/>
    </source>
</evidence>
<proteinExistence type="predicted"/>
<evidence type="ECO:0000256" key="6">
    <source>
        <dbReference type="ARBA" id="ARBA00022741"/>
    </source>
</evidence>
<dbReference type="GO" id="GO:0007166">
    <property type="term" value="P:cell surface receptor signaling pathway"/>
    <property type="evidence" value="ECO:0007669"/>
    <property type="project" value="InterPro"/>
</dbReference>
<reference evidence="17 18" key="1">
    <citation type="submission" date="2019-01" db="EMBL/GenBank/DDBJ databases">
        <title>Sequencing of cultivated peanut Arachis hypogaea provides insights into genome evolution and oil improvement.</title>
        <authorList>
            <person name="Chen X."/>
        </authorList>
    </citation>
    <scope>NUCLEOTIDE SEQUENCE [LARGE SCALE GENOMIC DNA]</scope>
    <source>
        <strain evidence="18">cv. Fuhuasheng</strain>
        <tissue evidence="17">Leaves</tissue>
    </source>
</reference>
<dbReference type="InterPro" id="IPR000719">
    <property type="entry name" value="Prot_kinase_dom"/>
</dbReference>
<dbReference type="SMART" id="SM00220">
    <property type="entry name" value="S_TKc"/>
    <property type="match status" value="1"/>
</dbReference>
<evidence type="ECO:0000256" key="13">
    <source>
        <dbReference type="ARBA" id="ARBA00047558"/>
    </source>
</evidence>
<dbReference type="GO" id="GO:0004674">
    <property type="term" value="F:protein serine/threonine kinase activity"/>
    <property type="evidence" value="ECO:0007669"/>
    <property type="project" value="UniProtKB-KW"/>
</dbReference>
<keyword evidence="3" id="KW-0808">Transferase</keyword>
<evidence type="ECO:0000256" key="4">
    <source>
        <dbReference type="ARBA" id="ARBA00022692"/>
    </source>
</evidence>
<comment type="subcellular location">
    <subcellularLocation>
        <location evidence="1">Membrane</location>
        <topology evidence="1">Single-pass type I membrane protein</topology>
    </subcellularLocation>
</comment>
<dbReference type="EMBL" id="SDMP01000026">
    <property type="protein sequence ID" value="RYQ79188.1"/>
    <property type="molecule type" value="Genomic_DNA"/>
</dbReference>
<dbReference type="InterPro" id="IPR025287">
    <property type="entry name" value="WAK_GUB"/>
</dbReference>
<keyword evidence="7" id="KW-0418">Kinase</keyword>
<evidence type="ECO:0000256" key="15">
    <source>
        <dbReference type="SAM" id="Phobius"/>
    </source>
</evidence>
<sequence length="724" mass="81075">MVSKIDNIDAHIFPQAMILQSAFHYYSHIILMIISIYPLLLACAKDLTIAKPGCVSTCGNVDIAYPFGMNDSNCYAHKFFEIECKNHKPYLATFNLEVTQIYVNVSTVEIKNPIYYSCQSKNAFINLTGSPYVYSQEYDKFMAIGCNKLGFLRSNGSKVGGCVSICDGDEAVGKVEFGNDGCHGRYCCETSLPMHVWEYNATIRDIIIGDGSESNTCSYAMIVSDAWLHSYGLGIQKLSNVENMIDVPAVLEWEIRYDMGINSTLSPSRACCDGSSLTSPSNTSSGFRCRCLDGYDGNPYIRGGCNAVASGKESGSKWAIIVSSSLGSVILLLGGWLLYKLIRKRIIKKRKEKFFKKNGGLLLKQKLSSGEENVDKVVLFTLKELENATDNFNLNRILGKGGQGTVYKGMLVDGKIVAVKKFKVQGNTAEFINEFVVLNQINHRNVVKLLGCCLEDEVPLLVYEFIPNGNLYEHLHEQNEDLPMTWDMRLRIASEIAGALFYLHSIASQPIYHRDIKSTNILLDEKYRAKVADFGTSRIVSAEATHLTTVVQGTFGYLDPEYFQTSQFTDKSDVYSFGVVLVELLTGQKAISSIRSDEVRGLASFFVVCMEENQVFDIVDKRVLKEGEKEHIIAVANLAYRCLELNGRKRPTMKQVTLELEGIRRLDYWKGGSAQENFEEIELDRNEDNQLWDGYSYSNVSETLHTTTSSSRELSEVMPILKIK</sequence>
<evidence type="ECO:0000256" key="2">
    <source>
        <dbReference type="ARBA" id="ARBA00022527"/>
    </source>
</evidence>
<evidence type="ECO:0000256" key="8">
    <source>
        <dbReference type="ARBA" id="ARBA00022840"/>
    </source>
</evidence>
<dbReference type="Gene3D" id="1.10.510.10">
    <property type="entry name" value="Transferase(Phosphotransferase) domain 1"/>
    <property type="match status" value="1"/>
</dbReference>
<keyword evidence="5" id="KW-0732">Signal</keyword>
<evidence type="ECO:0000256" key="5">
    <source>
        <dbReference type="ARBA" id="ARBA00022729"/>
    </source>
</evidence>
<dbReference type="FunFam" id="3.30.200.20:FF:000043">
    <property type="entry name" value="Wall-associated receptor kinase 2"/>
    <property type="match status" value="1"/>
</dbReference>
<keyword evidence="11" id="KW-1015">Disulfide bond</keyword>
<keyword evidence="4 15" id="KW-0812">Transmembrane</keyword>
<evidence type="ECO:0000256" key="11">
    <source>
        <dbReference type="ARBA" id="ARBA00023157"/>
    </source>
</evidence>
<dbReference type="Pfam" id="PF07714">
    <property type="entry name" value="PK_Tyr_Ser-Thr"/>
    <property type="match status" value="1"/>
</dbReference>
<dbReference type="FunFam" id="1.10.510.10:FF:000084">
    <property type="entry name" value="Wall-associated receptor kinase 2"/>
    <property type="match status" value="1"/>
</dbReference>
<dbReference type="CDD" id="cd14066">
    <property type="entry name" value="STKc_IRAK"/>
    <property type="match status" value="1"/>
</dbReference>
<dbReference type="STRING" id="3818.A0A444WPM4"/>
<name>A0A444WPM4_ARAHY</name>
<dbReference type="Gene3D" id="3.30.200.20">
    <property type="entry name" value="Phosphorylase Kinase, domain 1"/>
    <property type="match status" value="1"/>
</dbReference>
<feature type="transmembrane region" description="Helical" evidence="15">
    <location>
        <begin position="318"/>
        <end position="339"/>
    </location>
</feature>
<keyword evidence="9 15" id="KW-1133">Transmembrane helix</keyword>
<dbReference type="GO" id="GO:0005886">
    <property type="term" value="C:plasma membrane"/>
    <property type="evidence" value="ECO:0007669"/>
    <property type="project" value="TreeGrafter"/>
</dbReference>
<comment type="catalytic activity">
    <reaction evidence="13">
        <text>L-seryl-[protein] + ATP = O-phospho-L-seryl-[protein] + ADP + H(+)</text>
        <dbReference type="Rhea" id="RHEA:17989"/>
        <dbReference type="Rhea" id="RHEA-COMP:9863"/>
        <dbReference type="Rhea" id="RHEA-COMP:11604"/>
        <dbReference type="ChEBI" id="CHEBI:15378"/>
        <dbReference type="ChEBI" id="CHEBI:29999"/>
        <dbReference type="ChEBI" id="CHEBI:30616"/>
        <dbReference type="ChEBI" id="CHEBI:83421"/>
        <dbReference type="ChEBI" id="CHEBI:456216"/>
    </reaction>
</comment>
<evidence type="ECO:0000256" key="1">
    <source>
        <dbReference type="ARBA" id="ARBA00004479"/>
    </source>
</evidence>